<gene>
    <name evidence="8" type="ORF">EDD61_109114</name>
</gene>
<dbReference type="GO" id="GO:0051539">
    <property type="term" value="F:4 iron, 4 sulfur cluster binding"/>
    <property type="evidence" value="ECO:0007669"/>
    <property type="project" value="UniProtKB-KW"/>
</dbReference>
<dbReference type="Proteomes" id="UP000295773">
    <property type="component" value="Unassembled WGS sequence"/>
</dbReference>
<dbReference type="InterPro" id="IPR017900">
    <property type="entry name" value="4Fe4S_Fe_S_CS"/>
</dbReference>
<dbReference type="Pfam" id="PF14697">
    <property type="entry name" value="Fer4_21"/>
    <property type="match status" value="1"/>
</dbReference>
<dbReference type="InterPro" id="IPR017896">
    <property type="entry name" value="4Fe4S_Fe-S-bd"/>
</dbReference>
<feature type="domain" description="4Fe-4S ferredoxin-type" evidence="7">
    <location>
        <begin position="148"/>
        <end position="172"/>
    </location>
</feature>
<keyword evidence="1" id="KW-0813">Transport</keyword>
<dbReference type="Gene3D" id="3.30.70.20">
    <property type="match status" value="1"/>
</dbReference>
<keyword evidence="4" id="KW-0249">Electron transport</keyword>
<evidence type="ECO:0000256" key="2">
    <source>
        <dbReference type="ARBA" id="ARBA00022485"/>
    </source>
</evidence>
<protein>
    <submittedName>
        <fullName evidence="8">Putative pyridoxamine 5'-phosphate oxidase family protein</fullName>
    </submittedName>
</protein>
<sequence length="206" mass="23736">MKKQDLLQELRNIRSVAMASVDAQGNPKNRIIDVMLADENAIYFCTARGKAFYQELMMKPVIAITGMNASWQMIRLQGEVEHLTKQVMWIDKIFMENPQMKQVYPKDSRYILEAFKVAKGVLEWFDLGKEPINRECLRMEDDVQLLQDGYQIQTNCIGCNKCLSSCPQQCIKQGKPYHIVQSHCLHCGLCYELCPVHAIRKITECA</sequence>
<evidence type="ECO:0000313" key="8">
    <source>
        <dbReference type="EMBL" id="TCU60074.1"/>
    </source>
</evidence>
<feature type="domain" description="4Fe-4S ferredoxin-type" evidence="7">
    <location>
        <begin position="175"/>
        <end position="204"/>
    </location>
</feature>
<keyword evidence="5" id="KW-0408">Iron</keyword>
<comment type="caution">
    <text evidence="8">The sequence shown here is derived from an EMBL/GenBank/DDBJ whole genome shotgun (WGS) entry which is preliminary data.</text>
</comment>
<keyword evidence="3" id="KW-0479">Metal-binding</keyword>
<evidence type="ECO:0000256" key="1">
    <source>
        <dbReference type="ARBA" id="ARBA00022448"/>
    </source>
</evidence>
<reference evidence="8 9" key="1">
    <citation type="submission" date="2019-03" db="EMBL/GenBank/DDBJ databases">
        <title>Genomic Encyclopedia of Type Strains, Phase IV (KMG-IV): sequencing the most valuable type-strain genomes for metagenomic binning, comparative biology and taxonomic classification.</title>
        <authorList>
            <person name="Goeker M."/>
        </authorList>
    </citation>
    <scope>NUCLEOTIDE SEQUENCE [LARGE SCALE GENOMIC DNA]</scope>
    <source>
        <strain evidence="8 9">DSM 29481</strain>
    </source>
</reference>
<accession>A0A4R3TFV5</accession>
<evidence type="ECO:0000256" key="5">
    <source>
        <dbReference type="ARBA" id="ARBA00023004"/>
    </source>
</evidence>
<dbReference type="PANTHER" id="PTHR42859">
    <property type="entry name" value="OXIDOREDUCTASE"/>
    <property type="match status" value="1"/>
</dbReference>
<proteinExistence type="predicted"/>
<keyword evidence="6" id="KW-0411">Iron-sulfur</keyword>
<dbReference type="InterPro" id="IPR012349">
    <property type="entry name" value="Split_barrel_FMN-bd"/>
</dbReference>
<keyword evidence="2" id="KW-0004">4Fe-4S</keyword>
<dbReference type="PANTHER" id="PTHR42859:SF10">
    <property type="entry name" value="DIMETHYLSULFOXIDE REDUCTASE CHAIN B"/>
    <property type="match status" value="1"/>
</dbReference>
<dbReference type="SUPFAM" id="SSF50475">
    <property type="entry name" value="FMN-binding split barrel"/>
    <property type="match status" value="1"/>
</dbReference>
<evidence type="ECO:0000313" key="9">
    <source>
        <dbReference type="Proteomes" id="UP000295773"/>
    </source>
</evidence>
<dbReference type="InterPro" id="IPR011576">
    <property type="entry name" value="Pyridox_Oxase_N"/>
</dbReference>
<dbReference type="GO" id="GO:0046872">
    <property type="term" value="F:metal ion binding"/>
    <property type="evidence" value="ECO:0007669"/>
    <property type="project" value="UniProtKB-KW"/>
</dbReference>
<dbReference type="AlphaFoldDB" id="A0A4R3TFV5"/>
<dbReference type="EMBL" id="SMBP01000009">
    <property type="protein sequence ID" value="TCU60074.1"/>
    <property type="molecule type" value="Genomic_DNA"/>
</dbReference>
<dbReference type="PROSITE" id="PS51379">
    <property type="entry name" value="4FE4S_FER_2"/>
    <property type="match status" value="2"/>
</dbReference>
<evidence type="ECO:0000259" key="7">
    <source>
        <dbReference type="PROSITE" id="PS51379"/>
    </source>
</evidence>
<dbReference type="SUPFAM" id="SSF54862">
    <property type="entry name" value="4Fe-4S ferredoxins"/>
    <property type="match status" value="1"/>
</dbReference>
<dbReference type="GeneID" id="73796564"/>
<dbReference type="RefSeq" id="WP_008686922.1">
    <property type="nucleotide sequence ID" value="NZ_AP024510.1"/>
</dbReference>
<keyword evidence="9" id="KW-1185">Reference proteome</keyword>
<name>A0A4R3TFV5_9FIRM</name>
<evidence type="ECO:0000256" key="3">
    <source>
        <dbReference type="ARBA" id="ARBA00022723"/>
    </source>
</evidence>
<dbReference type="PROSITE" id="PS00198">
    <property type="entry name" value="4FE4S_FER_1"/>
    <property type="match status" value="2"/>
</dbReference>
<dbReference type="Gene3D" id="2.30.110.10">
    <property type="entry name" value="Electron Transport, Fmn-binding Protein, Chain A"/>
    <property type="match status" value="1"/>
</dbReference>
<evidence type="ECO:0000256" key="6">
    <source>
        <dbReference type="ARBA" id="ARBA00023014"/>
    </source>
</evidence>
<dbReference type="InterPro" id="IPR050294">
    <property type="entry name" value="RnfB_subfamily"/>
</dbReference>
<dbReference type="Pfam" id="PF01243">
    <property type="entry name" value="PNPOx_N"/>
    <property type="match status" value="1"/>
</dbReference>
<evidence type="ECO:0000256" key="4">
    <source>
        <dbReference type="ARBA" id="ARBA00022982"/>
    </source>
</evidence>
<organism evidence="8 9">
    <name type="scientific">Longicatena caecimuris</name>
    <dbReference type="NCBI Taxonomy" id="1796635"/>
    <lineage>
        <taxon>Bacteria</taxon>
        <taxon>Bacillati</taxon>
        <taxon>Bacillota</taxon>
        <taxon>Erysipelotrichia</taxon>
        <taxon>Erysipelotrichales</taxon>
        <taxon>Erysipelotrichaceae</taxon>
        <taxon>Longicatena</taxon>
    </lineage>
</organism>